<evidence type="ECO:0000313" key="2">
    <source>
        <dbReference type="Proteomes" id="UP000308836"/>
    </source>
</evidence>
<gene>
    <name evidence="1" type="ORF">E5336_04095</name>
</gene>
<name>A0AC61R983_9FIRM</name>
<evidence type="ECO:0000313" key="1">
    <source>
        <dbReference type="EMBL" id="TGY66483.1"/>
    </source>
</evidence>
<accession>A0AC61R983</accession>
<organism evidence="1 2">
    <name type="scientific">Dubosiella muris</name>
    <dbReference type="NCBI Taxonomy" id="3038133"/>
    <lineage>
        <taxon>Bacteria</taxon>
        <taxon>Bacillati</taxon>
        <taxon>Bacillota</taxon>
        <taxon>Erysipelotrichia</taxon>
        <taxon>Erysipelotrichales</taxon>
        <taxon>Erysipelotrichaceae</taxon>
        <taxon>Dubosiella</taxon>
    </lineage>
</organism>
<dbReference type="Proteomes" id="UP000308836">
    <property type="component" value="Unassembled WGS sequence"/>
</dbReference>
<comment type="caution">
    <text evidence="1">The sequence shown here is derived from an EMBL/GenBank/DDBJ whole genome shotgun (WGS) entry which is preliminary data.</text>
</comment>
<protein>
    <submittedName>
        <fullName evidence="1">Uncharacterized protein</fullName>
    </submittedName>
</protein>
<proteinExistence type="predicted"/>
<keyword evidence="2" id="KW-1185">Reference proteome</keyword>
<dbReference type="EMBL" id="SRYG01000006">
    <property type="protein sequence ID" value="TGY66483.1"/>
    <property type="molecule type" value="Genomic_DNA"/>
</dbReference>
<sequence length="410" mass="46450">MNEAKTSKNVIYNTIGTFFYFFCQWLTTILVVRISGYEDAGILSIVISFTNIFYFIALFGVRNFQVTDINHEFTDRDYLNSRHITSGIALILFVISLFCMRFSQVTVICCILYMIFKVFEGYTDVIFGIWQNHDGYFEILVSYIGKGILTIAGFCIGLYLFNLPIAIAIQALLYFLFIALYDGNQIKKLVSDFEVKTSQYKKMLIPCVPLMIYGLIVPYLNFLSRYVVELKFGTEILGYYSSITMVFTVMSTLMGSIFVTVLPKIAYLYQTGNYKELNKFILLANLGIVGFGVVCVGLGIVLGNFVFSILFGKQILDYIYLLTPTIIASIILSLVSLTSSIMISFRKNHLMLMINIIGVVLCTLSISLIVDSFGLVGALYALIISLLIVYTSLWGVIEIIIFRQKKEERL</sequence>
<reference evidence="1" key="1">
    <citation type="submission" date="2019-04" db="EMBL/GenBank/DDBJ databases">
        <title>Microbes associate with the intestines of laboratory mice.</title>
        <authorList>
            <person name="Navarre W."/>
            <person name="Wong E."/>
            <person name="Huang K."/>
            <person name="Tropini C."/>
            <person name="Ng K."/>
            <person name="Yu B."/>
        </authorList>
    </citation>
    <scope>NUCLEOTIDE SEQUENCE</scope>
    <source>
        <strain evidence="1">NM09_H32</strain>
    </source>
</reference>